<dbReference type="Proteomes" id="UP000030755">
    <property type="component" value="Unassembled WGS sequence"/>
</dbReference>
<protein>
    <submittedName>
        <fullName evidence="1">Uncharacterized protein</fullName>
    </submittedName>
</protein>
<accession>A0A075AWZ2</accession>
<proteinExistence type="predicted"/>
<dbReference type="EMBL" id="KE560933">
    <property type="protein sequence ID" value="EPZ34639.1"/>
    <property type="molecule type" value="Genomic_DNA"/>
</dbReference>
<name>A0A075AWZ2_ROZAC</name>
<evidence type="ECO:0000313" key="1">
    <source>
        <dbReference type="EMBL" id="EPZ34639.1"/>
    </source>
</evidence>
<gene>
    <name evidence="1" type="ORF">O9G_005209</name>
</gene>
<organism evidence="1 2">
    <name type="scientific">Rozella allomycis (strain CSF55)</name>
    <dbReference type="NCBI Taxonomy" id="988480"/>
    <lineage>
        <taxon>Eukaryota</taxon>
        <taxon>Fungi</taxon>
        <taxon>Fungi incertae sedis</taxon>
        <taxon>Cryptomycota</taxon>
        <taxon>Cryptomycota incertae sedis</taxon>
        <taxon>Rozella</taxon>
    </lineage>
</organism>
<sequence length="97" mass="11096">MEAFACFEDVKAANERYEKVSKAFRQANNKTKRVHQHKQAQWESILQEVPEILGMQNMDALNPSGPGFLEWFVSASNAIGSLEWEKKEIDPIDRASK</sequence>
<reference evidence="1 2" key="1">
    <citation type="journal article" date="2013" name="Curr. Biol.">
        <title>Shared signatures of parasitism and phylogenomics unite Cryptomycota and microsporidia.</title>
        <authorList>
            <person name="James T.Y."/>
            <person name="Pelin A."/>
            <person name="Bonen L."/>
            <person name="Ahrendt S."/>
            <person name="Sain D."/>
            <person name="Corradi N."/>
            <person name="Stajich J.E."/>
        </authorList>
    </citation>
    <scope>NUCLEOTIDE SEQUENCE [LARGE SCALE GENOMIC DNA]</scope>
    <source>
        <strain evidence="1 2">CSF55</strain>
    </source>
</reference>
<evidence type="ECO:0000313" key="2">
    <source>
        <dbReference type="Proteomes" id="UP000030755"/>
    </source>
</evidence>
<dbReference type="HOGENOM" id="CLU_2347877_0_0_1"/>
<keyword evidence="2" id="KW-1185">Reference proteome</keyword>
<dbReference type="AlphaFoldDB" id="A0A075AWZ2"/>